<comment type="caution">
    <text evidence="2">The sequence shown here is derived from an EMBL/GenBank/DDBJ whole genome shotgun (WGS) entry which is preliminary data.</text>
</comment>
<name>A0A822Y921_NELNU</name>
<dbReference type="PROSITE" id="PS50296">
    <property type="entry name" value="SUI1"/>
    <property type="match status" value="1"/>
</dbReference>
<keyword evidence="3" id="KW-1185">Reference proteome</keyword>
<dbReference type="PANTHER" id="PTHR10388">
    <property type="entry name" value="EUKARYOTIC TRANSLATION INITIATION FACTOR SUI1"/>
    <property type="match status" value="1"/>
</dbReference>
<evidence type="ECO:0000313" key="3">
    <source>
        <dbReference type="Proteomes" id="UP000607653"/>
    </source>
</evidence>
<protein>
    <recommendedName>
        <fullName evidence="1">SUI1 domain-containing protein</fullName>
    </recommendedName>
</protein>
<evidence type="ECO:0000313" key="2">
    <source>
        <dbReference type="EMBL" id="DAD28061.1"/>
    </source>
</evidence>
<dbReference type="Pfam" id="PF01253">
    <property type="entry name" value="SUI1"/>
    <property type="match status" value="1"/>
</dbReference>
<reference evidence="2 3" key="1">
    <citation type="journal article" date="2020" name="Mol. Biol. Evol.">
        <title>Distinct Expression and Methylation Patterns for Genes with Different Fates following a Single Whole-Genome Duplication in Flowering Plants.</title>
        <authorList>
            <person name="Shi T."/>
            <person name="Rahmani R.S."/>
            <person name="Gugger P.F."/>
            <person name="Wang M."/>
            <person name="Li H."/>
            <person name="Zhang Y."/>
            <person name="Li Z."/>
            <person name="Wang Q."/>
            <person name="Van de Peer Y."/>
            <person name="Marchal K."/>
            <person name="Chen J."/>
        </authorList>
    </citation>
    <scope>NUCLEOTIDE SEQUENCE [LARGE SCALE GENOMIC DNA]</scope>
    <source>
        <tissue evidence="2">Leaf</tissue>
    </source>
</reference>
<gene>
    <name evidence="2" type="ORF">HUJ06_029529</name>
</gene>
<evidence type="ECO:0000259" key="1">
    <source>
        <dbReference type="PROSITE" id="PS50296"/>
    </source>
</evidence>
<accession>A0A822Y921</accession>
<dbReference type="Proteomes" id="UP000607653">
    <property type="component" value="Unassembled WGS sequence"/>
</dbReference>
<dbReference type="SUPFAM" id="SSF55159">
    <property type="entry name" value="eIF1-like"/>
    <property type="match status" value="1"/>
</dbReference>
<sequence>MSEHDIQIPIAFHPFTEANVEDSGIGAKSMCIAGLREEFNYFKIVKDLKKEFCCNGTIVQDPKLGQAEIVKKEHIKIHGF</sequence>
<dbReference type="InterPro" id="IPR036877">
    <property type="entry name" value="SUI1_dom_sf"/>
</dbReference>
<dbReference type="EMBL" id="DUZY01000002">
    <property type="protein sequence ID" value="DAD28061.1"/>
    <property type="molecule type" value="Genomic_DNA"/>
</dbReference>
<organism evidence="2 3">
    <name type="scientific">Nelumbo nucifera</name>
    <name type="common">Sacred lotus</name>
    <dbReference type="NCBI Taxonomy" id="4432"/>
    <lineage>
        <taxon>Eukaryota</taxon>
        <taxon>Viridiplantae</taxon>
        <taxon>Streptophyta</taxon>
        <taxon>Embryophyta</taxon>
        <taxon>Tracheophyta</taxon>
        <taxon>Spermatophyta</taxon>
        <taxon>Magnoliopsida</taxon>
        <taxon>Proteales</taxon>
        <taxon>Nelumbonaceae</taxon>
        <taxon>Nelumbo</taxon>
    </lineage>
</organism>
<dbReference type="Gene3D" id="3.30.780.10">
    <property type="entry name" value="SUI1-like domain"/>
    <property type="match status" value="1"/>
</dbReference>
<dbReference type="AlphaFoldDB" id="A0A822Y921"/>
<feature type="domain" description="SUI1" evidence="1">
    <location>
        <begin position="32"/>
        <end position="79"/>
    </location>
</feature>
<dbReference type="InterPro" id="IPR001950">
    <property type="entry name" value="SUI1"/>
</dbReference>
<dbReference type="GO" id="GO:0003743">
    <property type="term" value="F:translation initiation factor activity"/>
    <property type="evidence" value="ECO:0007669"/>
    <property type="project" value="InterPro"/>
</dbReference>
<proteinExistence type="predicted"/>